<keyword evidence="4" id="KW-1185">Reference proteome</keyword>
<dbReference type="InterPro" id="IPR052336">
    <property type="entry name" value="MlaD_Phospholipid_Transporter"/>
</dbReference>
<dbReference type="Pfam" id="PF02470">
    <property type="entry name" value="MlaD"/>
    <property type="match status" value="1"/>
</dbReference>
<dbReference type="InterPro" id="IPR003399">
    <property type="entry name" value="Mce/MlaD"/>
</dbReference>
<evidence type="ECO:0000259" key="2">
    <source>
        <dbReference type="Pfam" id="PF11887"/>
    </source>
</evidence>
<evidence type="ECO:0000313" key="3">
    <source>
        <dbReference type="EMBL" id="GII25425.1"/>
    </source>
</evidence>
<accession>A0A8J3TQB5</accession>
<dbReference type="RefSeq" id="WP_168118125.1">
    <property type="nucleotide sequence ID" value="NZ_BOON01000051.1"/>
</dbReference>
<gene>
    <name evidence="3" type="ORF">Pme01_50220</name>
</gene>
<evidence type="ECO:0000259" key="1">
    <source>
        <dbReference type="Pfam" id="PF02470"/>
    </source>
</evidence>
<dbReference type="InterPro" id="IPR005693">
    <property type="entry name" value="Mce"/>
</dbReference>
<dbReference type="GO" id="GO:0051701">
    <property type="term" value="P:biological process involved in interaction with host"/>
    <property type="evidence" value="ECO:0007669"/>
    <property type="project" value="TreeGrafter"/>
</dbReference>
<dbReference type="PANTHER" id="PTHR33371:SF17">
    <property type="entry name" value="MCE-FAMILY PROTEIN MCE1B"/>
    <property type="match status" value="1"/>
</dbReference>
<dbReference type="NCBIfam" id="TIGR00996">
    <property type="entry name" value="Mtu_fam_mce"/>
    <property type="match status" value="1"/>
</dbReference>
<reference evidence="3" key="1">
    <citation type="submission" date="2021-01" db="EMBL/GenBank/DDBJ databases">
        <title>Whole genome shotgun sequence of Planosporangium mesophilum NBRC 109066.</title>
        <authorList>
            <person name="Komaki H."/>
            <person name="Tamura T."/>
        </authorList>
    </citation>
    <scope>NUCLEOTIDE SEQUENCE</scope>
    <source>
        <strain evidence="3">NBRC 109066</strain>
    </source>
</reference>
<dbReference type="Pfam" id="PF11887">
    <property type="entry name" value="Mce4_CUP1"/>
    <property type="match status" value="1"/>
</dbReference>
<dbReference type="Proteomes" id="UP000599074">
    <property type="component" value="Unassembled WGS sequence"/>
</dbReference>
<dbReference type="InterPro" id="IPR024516">
    <property type="entry name" value="Mce_C"/>
</dbReference>
<feature type="domain" description="Mce/MlaD" evidence="1">
    <location>
        <begin position="43"/>
        <end position="117"/>
    </location>
</feature>
<feature type="domain" description="Mammalian cell entry C-terminal" evidence="2">
    <location>
        <begin position="123"/>
        <end position="316"/>
    </location>
</feature>
<comment type="caution">
    <text evidence="3">The sequence shown here is derived from an EMBL/GenBank/DDBJ whole genome shotgun (WGS) entry which is preliminary data.</text>
</comment>
<dbReference type="EMBL" id="BOON01000051">
    <property type="protein sequence ID" value="GII25425.1"/>
    <property type="molecule type" value="Genomic_DNA"/>
</dbReference>
<protein>
    <submittedName>
        <fullName evidence="3">ABC transporter substrate-binding protein</fullName>
    </submittedName>
</protein>
<proteinExistence type="predicted"/>
<dbReference type="GO" id="GO:0005576">
    <property type="term" value="C:extracellular region"/>
    <property type="evidence" value="ECO:0007669"/>
    <property type="project" value="TreeGrafter"/>
</dbReference>
<name>A0A8J3TQB5_9ACTN</name>
<sequence length="351" mass="37166">MSKALEGRGVAAPLIKLIVFAAITLVLTGLLAQTLGSLNFSGGTTYRARFTDVTGLLVGDDIRVAGVKVGQVSKISLVDNRIAEVAFTVDNEVPVATSVQAKIRYRNLVGQRYIALAEAPGGGQRLRPNGLIPQSQTIPALDLTTLFNGFRPLFTALTPNDVNKLAYEIIQVLQGEGGTMASLLQHTASLTNTLADRDAVIGRVITNLNDVLATLDQRDNNLDQTISQLQQFVSGLAGDRKAIGDALANLGNLTDATASLLKDVRPPLASDVDNLGKLAGTLNDNSAVLEDTLNRLPKRYDALVRTASYGSWFNFYLCDFDGRVGIPGVPDVNPATFSAPGAHCAGPGGQR</sequence>
<dbReference type="AlphaFoldDB" id="A0A8J3TQB5"/>
<organism evidence="3 4">
    <name type="scientific">Planosporangium mesophilum</name>
    <dbReference type="NCBI Taxonomy" id="689768"/>
    <lineage>
        <taxon>Bacteria</taxon>
        <taxon>Bacillati</taxon>
        <taxon>Actinomycetota</taxon>
        <taxon>Actinomycetes</taxon>
        <taxon>Micromonosporales</taxon>
        <taxon>Micromonosporaceae</taxon>
        <taxon>Planosporangium</taxon>
    </lineage>
</organism>
<evidence type="ECO:0000313" key="4">
    <source>
        <dbReference type="Proteomes" id="UP000599074"/>
    </source>
</evidence>
<dbReference type="PANTHER" id="PTHR33371">
    <property type="entry name" value="INTERMEMBRANE PHOSPHOLIPID TRANSPORT SYSTEM BINDING PROTEIN MLAD-RELATED"/>
    <property type="match status" value="1"/>
</dbReference>